<gene>
    <name evidence="4" type="ORF">LSH36_1254g00001</name>
</gene>
<feature type="transmembrane region" description="Helical" evidence="2">
    <location>
        <begin position="274"/>
        <end position="295"/>
    </location>
</feature>
<feature type="compositionally biased region" description="Polar residues" evidence="1">
    <location>
        <begin position="412"/>
        <end position="421"/>
    </location>
</feature>
<accession>A0AAD9MRW3</accession>
<dbReference type="InterPro" id="IPR036116">
    <property type="entry name" value="FN3_sf"/>
</dbReference>
<dbReference type="Proteomes" id="UP001208570">
    <property type="component" value="Unassembled WGS sequence"/>
</dbReference>
<name>A0AAD9MRW3_9ANNE</name>
<dbReference type="EMBL" id="JAODUP010001254">
    <property type="protein sequence ID" value="KAK2140769.1"/>
    <property type="molecule type" value="Genomic_DNA"/>
</dbReference>
<dbReference type="SUPFAM" id="SSF49265">
    <property type="entry name" value="Fibronectin type III"/>
    <property type="match status" value="1"/>
</dbReference>
<reference evidence="4" key="1">
    <citation type="journal article" date="2023" name="Mol. Biol. Evol.">
        <title>Third-Generation Sequencing Reveals the Adaptive Role of the Epigenome in Three Deep-Sea Polychaetes.</title>
        <authorList>
            <person name="Perez M."/>
            <person name="Aroh O."/>
            <person name="Sun Y."/>
            <person name="Lan Y."/>
            <person name="Juniper S.K."/>
            <person name="Young C.R."/>
            <person name="Angers B."/>
            <person name="Qian P.Y."/>
        </authorList>
    </citation>
    <scope>NUCLEOTIDE SEQUENCE</scope>
    <source>
        <strain evidence="4">P08H-3</strain>
    </source>
</reference>
<keyword evidence="2" id="KW-0812">Transmembrane</keyword>
<feature type="compositionally biased region" description="Basic and acidic residues" evidence="1">
    <location>
        <begin position="327"/>
        <end position="336"/>
    </location>
</feature>
<feature type="domain" description="Fibronectin type-III" evidence="3">
    <location>
        <begin position="169"/>
        <end position="265"/>
    </location>
</feature>
<sequence length="471" mass="52995">MTSTEVVETTPYAIECDDGFYGEMCQQECGKCAPLEPPVYNPCHRTGRCINGCKMWWAGDKCQQEIVMADYDSQSLTANVISSDRIELNLEQVNVNPGLSDFYGYRVSYGSKSLEVGHQENRSHISIKLTDLSHNSEYTVEIQPYRVMSGQRGFGNKFPKRTFRTKCIVPDPPLISSITEKQVIKVKYQAPNISGCDELTQLSLYYRYTDEDNWTLVNSNSSSGSEVSVELTESKAHVFKVIAINNEGKQSEIISPDIKVSSPEEVSIFGGNTVVSWSLFVASFIINLTVLSVLTNTYCGTSRRRATGKQAEHAPSSQGEFESGSYRPKETRTRDTNDDDGSEYTMHIFGTNDDGGRSSERRKKEKREKKEKRGKNGKKGKKQGGNAEPYTDIVLESETPTSIPEHADLGFNMNTTQSSTQDPEDDYVYTTHIDKISNKMARKMKAKKEKRKIAPHYKDSDVRENEYSVVF</sequence>
<dbReference type="AlphaFoldDB" id="A0AAD9MRW3"/>
<comment type="caution">
    <text evidence="4">The sequence shown here is derived from an EMBL/GenBank/DDBJ whole genome shotgun (WGS) entry which is preliminary data.</text>
</comment>
<dbReference type="Gene3D" id="2.60.40.10">
    <property type="entry name" value="Immunoglobulins"/>
    <property type="match status" value="1"/>
</dbReference>
<feature type="region of interest" description="Disordered" evidence="1">
    <location>
        <begin position="403"/>
        <end position="425"/>
    </location>
</feature>
<keyword evidence="2" id="KW-0472">Membrane</keyword>
<evidence type="ECO:0000313" key="5">
    <source>
        <dbReference type="Proteomes" id="UP001208570"/>
    </source>
</evidence>
<evidence type="ECO:0000259" key="3">
    <source>
        <dbReference type="PROSITE" id="PS50853"/>
    </source>
</evidence>
<dbReference type="InterPro" id="IPR003961">
    <property type="entry name" value="FN3_dom"/>
</dbReference>
<proteinExistence type="predicted"/>
<evidence type="ECO:0000256" key="2">
    <source>
        <dbReference type="SAM" id="Phobius"/>
    </source>
</evidence>
<keyword evidence="2" id="KW-1133">Transmembrane helix</keyword>
<evidence type="ECO:0000256" key="1">
    <source>
        <dbReference type="SAM" id="MobiDB-lite"/>
    </source>
</evidence>
<protein>
    <recommendedName>
        <fullName evidence="3">Fibronectin type-III domain-containing protein</fullName>
    </recommendedName>
</protein>
<feature type="region of interest" description="Disordered" evidence="1">
    <location>
        <begin position="303"/>
        <end position="390"/>
    </location>
</feature>
<keyword evidence="5" id="KW-1185">Reference proteome</keyword>
<dbReference type="PROSITE" id="PS50853">
    <property type="entry name" value="FN3"/>
    <property type="match status" value="1"/>
</dbReference>
<evidence type="ECO:0000313" key="4">
    <source>
        <dbReference type="EMBL" id="KAK2140769.1"/>
    </source>
</evidence>
<feature type="compositionally biased region" description="Basic residues" evidence="1">
    <location>
        <begin position="360"/>
        <end position="382"/>
    </location>
</feature>
<organism evidence="4 5">
    <name type="scientific">Paralvinella palmiformis</name>
    <dbReference type="NCBI Taxonomy" id="53620"/>
    <lineage>
        <taxon>Eukaryota</taxon>
        <taxon>Metazoa</taxon>
        <taxon>Spiralia</taxon>
        <taxon>Lophotrochozoa</taxon>
        <taxon>Annelida</taxon>
        <taxon>Polychaeta</taxon>
        <taxon>Sedentaria</taxon>
        <taxon>Canalipalpata</taxon>
        <taxon>Terebellida</taxon>
        <taxon>Terebelliformia</taxon>
        <taxon>Alvinellidae</taxon>
        <taxon>Paralvinella</taxon>
    </lineage>
</organism>
<dbReference type="InterPro" id="IPR013783">
    <property type="entry name" value="Ig-like_fold"/>
</dbReference>